<dbReference type="OrthoDB" id="275301at2759"/>
<keyword evidence="7" id="KW-0812">Transmembrane</keyword>
<keyword evidence="4" id="KW-0547">Nucleotide-binding</keyword>
<dbReference type="PROSITE" id="PS50011">
    <property type="entry name" value="PROTEIN_KINASE_DOM"/>
    <property type="match status" value="1"/>
</dbReference>
<dbReference type="PANTHER" id="PTHR11584">
    <property type="entry name" value="SERINE/THREONINE PROTEIN KINASE"/>
    <property type="match status" value="1"/>
</dbReference>
<protein>
    <recommendedName>
        <fullName evidence="8">Protein kinase domain-containing protein</fullName>
    </recommendedName>
</protein>
<keyword evidence="7" id="KW-0472">Membrane</keyword>
<dbReference type="Proteomes" id="UP000037923">
    <property type="component" value="Unassembled WGS sequence"/>
</dbReference>
<dbReference type="InterPro" id="IPR011009">
    <property type="entry name" value="Kinase-like_dom_sf"/>
</dbReference>
<dbReference type="Pfam" id="PF00069">
    <property type="entry name" value="Pkinase"/>
    <property type="match status" value="1"/>
</dbReference>
<keyword evidence="6" id="KW-0067">ATP-binding</keyword>
<keyword evidence="5" id="KW-0418">Kinase</keyword>
<feature type="domain" description="Protein kinase" evidence="8">
    <location>
        <begin position="1072"/>
        <end position="1340"/>
    </location>
</feature>
<name>A0A0M9G858_LEPPY</name>
<feature type="transmembrane region" description="Helical" evidence="7">
    <location>
        <begin position="109"/>
        <end position="133"/>
    </location>
</feature>
<keyword evidence="2" id="KW-0723">Serine/threonine-protein kinase</keyword>
<comment type="subcellular location">
    <subcellularLocation>
        <location evidence="1">Membrane</location>
        <topology evidence="1">Single-pass membrane protein</topology>
    </subcellularLocation>
</comment>
<evidence type="ECO:0000256" key="3">
    <source>
        <dbReference type="ARBA" id="ARBA00022679"/>
    </source>
</evidence>
<evidence type="ECO:0000313" key="10">
    <source>
        <dbReference type="Proteomes" id="UP000037923"/>
    </source>
</evidence>
<proteinExistence type="predicted"/>
<dbReference type="RefSeq" id="XP_015663026.1">
    <property type="nucleotide sequence ID" value="XM_015797506.1"/>
</dbReference>
<dbReference type="InterPro" id="IPR000719">
    <property type="entry name" value="Prot_kinase_dom"/>
</dbReference>
<dbReference type="InterPro" id="IPR008271">
    <property type="entry name" value="Ser/Thr_kinase_AS"/>
</dbReference>
<evidence type="ECO:0000256" key="4">
    <source>
        <dbReference type="ARBA" id="ARBA00022741"/>
    </source>
</evidence>
<dbReference type="GO" id="GO:0004674">
    <property type="term" value="F:protein serine/threonine kinase activity"/>
    <property type="evidence" value="ECO:0007669"/>
    <property type="project" value="UniProtKB-KW"/>
</dbReference>
<evidence type="ECO:0000256" key="6">
    <source>
        <dbReference type="ARBA" id="ARBA00022840"/>
    </source>
</evidence>
<dbReference type="VEuPathDB" id="TriTrypDB:LpyrH10_02_0940"/>
<evidence type="ECO:0000256" key="7">
    <source>
        <dbReference type="SAM" id="Phobius"/>
    </source>
</evidence>
<reference evidence="9 10" key="1">
    <citation type="submission" date="2015-07" db="EMBL/GenBank/DDBJ databases">
        <title>High-quality genome of monoxenous trypanosomatid Leptomonas pyrrhocoris.</title>
        <authorList>
            <person name="Flegontov P."/>
            <person name="Butenko A."/>
            <person name="Firsov S."/>
            <person name="Vlcek C."/>
            <person name="Logacheva M.D."/>
            <person name="Field M."/>
            <person name="Filatov D."/>
            <person name="Flegontova O."/>
            <person name="Gerasimov E."/>
            <person name="Jackson A.P."/>
            <person name="Kelly S."/>
            <person name="Opperdoes F."/>
            <person name="O'Reilly A."/>
            <person name="Votypka J."/>
            <person name="Yurchenko V."/>
            <person name="Lukes J."/>
        </authorList>
    </citation>
    <scope>NUCLEOTIDE SEQUENCE [LARGE SCALE GENOMIC DNA]</scope>
    <source>
        <strain evidence="9">H10</strain>
    </source>
</reference>
<accession>A0A0M9G858</accession>
<evidence type="ECO:0000256" key="5">
    <source>
        <dbReference type="ARBA" id="ARBA00022777"/>
    </source>
</evidence>
<dbReference type="PANTHER" id="PTHR11584:SF369">
    <property type="entry name" value="MITOGEN-ACTIVATED PROTEIN KINASE KINASE KINASE 19-RELATED"/>
    <property type="match status" value="1"/>
</dbReference>
<dbReference type="GeneID" id="26901415"/>
<dbReference type="Gene3D" id="3.30.200.20">
    <property type="entry name" value="Phosphorylase Kinase, domain 1"/>
    <property type="match status" value="1"/>
</dbReference>
<dbReference type="GO" id="GO:0005524">
    <property type="term" value="F:ATP binding"/>
    <property type="evidence" value="ECO:0007669"/>
    <property type="project" value="UniProtKB-KW"/>
</dbReference>
<evidence type="ECO:0000256" key="2">
    <source>
        <dbReference type="ARBA" id="ARBA00022527"/>
    </source>
</evidence>
<evidence type="ECO:0000256" key="1">
    <source>
        <dbReference type="ARBA" id="ARBA00004167"/>
    </source>
</evidence>
<evidence type="ECO:0000313" key="9">
    <source>
        <dbReference type="EMBL" id="KPA84587.1"/>
    </source>
</evidence>
<dbReference type="SUPFAM" id="SSF56112">
    <property type="entry name" value="Protein kinase-like (PK-like)"/>
    <property type="match status" value="1"/>
</dbReference>
<keyword evidence="10" id="KW-1185">Reference proteome</keyword>
<evidence type="ECO:0000259" key="8">
    <source>
        <dbReference type="PROSITE" id="PS50011"/>
    </source>
</evidence>
<keyword evidence="3" id="KW-0808">Transferase</keyword>
<keyword evidence="7" id="KW-1133">Transmembrane helix</keyword>
<dbReference type="GO" id="GO:0016020">
    <property type="term" value="C:membrane"/>
    <property type="evidence" value="ECO:0007669"/>
    <property type="project" value="UniProtKB-SubCell"/>
</dbReference>
<dbReference type="SUPFAM" id="SSF55073">
    <property type="entry name" value="Nucleotide cyclase"/>
    <property type="match status" value="1"/>
</dbReference>
<dbReference type="PROSITE" id="PS00108">
    <property type="entry name" value="PROTEIN_KINASE_ST"/>
    <property type="match status" value="1"/>
</dbReference>
<dbReference type="SMART" id="SM00220">
    <property type="entry name" value="S_TKc"/>
    <property type="match status" value="1"/>
</dbReference>
<dbReference type="Gene3D" id="1.10.510.10">
    <property type="entry name" value="Transferase(Phosphotransferase) domain 1"/>
    <property type="match status" value="1"/>
</dbReference>
<dbReference type="EMBL" id="LGTL01000002">
    <property type="protein sequence ID" value="KPA84587.1"/>
    <property type="molecule type" value="Genomic_DNA"/>
</dbReference>
<gene>
    <name evidence="9" type="ORF">ABB37_01120</name>
</gene>
<organism evidence="9 10">
    <name type="scientific">Leptomonas pyrrhocoris</name>
    <name type="common">Firebug parasite</name>
    <dbReference type="NCBI Taxonomy" id="157538"/>
    <lineage>
        <taxon>Eukaryota</taxon>
        <taxon>Discoba</taxon>
        <taxon>Euglenozoa</taxon>
        <taxon>Kinetoplastea</taxon>
        <taxon>Metakinetoplastina</taxon>
        <taxon>Trypanosomatida</taxon>
        <taxon>Trypanosomatidae</taxon>
        <taxon>Leishmaniinae</taxon>
        <taxon>Leptomonas</taxon>
    </lineage>
</organism>
<comment type="caution">
    <text evidence="9">The sequence shown here is derived from an EMBL/GenBank/DDBJ whole genome shotgun (WGS) entry which is preliminary data.</text>
</comment>
<dbReference type="InterPro" id="IPR029787">
    <property type="entry name" value="Nucleotide_cyclase"/>
</dbReference>
<dbReference type="OMA" id="WKRSRIA"/>
<sequence length="1341" mass="148415">MYPDPSEIEGRRLRRKLERSPAHPPLVEITVEDEAVHGWPNWQQFSPQLRLPDFTPPLSFTGSNGAWCASLSAAGETLLPAGDGSGSGASLREDLWHLQKRQGLQVSTVTLLVLVLCFGVCLVGLFGFLPMFLIGSRDITVAVQLAQAQAVASIVASTSMTMSRLPNIIHFVVAAYMSTLEGAAPHTAERDEEVVFFLANVMRQVRYRDFLTFMTGVHATPGRERLVGVSALHSNTTLASAVATANETAVLYAVDDETHLTKVPYTVVMDTGISIKDYISTRWCSAQDPYVETNPGGMSASAATTEVWKPWNYTRRFTYFSLMVPLPPSSKAGIRGTFVEGGLRSSYIANMVRDHFRYAVREHGCYMLVDLSRDLVVANSWNQSFRGVEGLDDAHDPFSVANIDHPLMKAAVNALEKRKNHQGVAERITKMQDEQLVFRYNGKMAVLRVSPIRASPGLDLMFLSVIIQRDFFTNINQTLSSLTYTMFAAVIATAVVSYVVAVYLRDAVQHLTVALRASSKLQFTTEFGSCCSPHSRIVEVEDVEETYAHVQQQLMTLKTILPGSLLITENNIAGISDGEVAIARKRRKSAHTGDSVSTAHDENGESSGSDSLCDSNVYLSSGNFAGGEKIDLLSVRFSRSWQQNVVLNTKVFNEKVNVFRKQYCTLVWICRYYTVGVDEATLDRFFDVVYDAAIECKGCIQSLRPDYVVAVFNAHTSLPMHAKLGCEFALAIRKRLPRSATEKHNTLIDTNNYYVGTCGMKNGFKSRVVFDVMPVRCIDRLMREKHYHPIVVTQNTAKHLEYHETVPFDVITVPFHAAPYTLYELRDASTGNIAEMQRTAGLFRSGFQQMRLGDYANALKSFARVDASDVTAQRLRLLCMQNIREGNKEPYMYYSHFLKFRILSRLVHLRKGANLQLFAERMWMQTQVGGFFALGPVTQAVHSEVKGSAHDYREIWTGLRSDRRGASSVNVAANSNNDTVSSTSLTLASSLTVQSLDRLGRPLGYEAAAESSQSNAPSADERESALIEWVDFQSASDTDDAEVVATRGTASAAAAADSILLCLLDSNGEKWNRALKADHTGPASTVYHAIADDGVQAAIKFLPKKNRRIPEARLYNEIMVMAKLKHLNIVKYISYVWTAAHIGIVMEYAPGGSLRDTIDNFGALPESLVRRYMVDILHGLAYLHRGGITHGDVKPHNILLGADGVCKLSDFGSTVSEATDLARSNGMLEFRGTAVYTSPEVASGWQPTAASDIYSLGICFLEMLMGRLPWRWTDPQSHARSGEWVKMREVAFVQAVGRGEIKPFISRQLSKAAQEFAQACCCTSPAERATVTELLSFRFVL</sequence>